<feature type="region of interest" description="Disordered" evidence="1">
    <location>
        <begin position="66"/>
        <end position="108"/>
    </location>
</feature>
<proteinExistence type="predicted"/>
<sequence length="161" mass="17777">MTLRPTIEPRCDVDARSLFNRSSSIARIESISMSSSKSDSRRAISISLHLIIMRLKMIIMIHKSVKPPPPVRPATTTAHKRPTPLATPRRRDPCREGSHPAGHAKPCRADPNGLEVVEPCRSRPGGVGLGLEVVEPCQLVAKKLILVVEKLILWWFLVALG</sequence>
<evidence type="ECO:0000313" key="2">
    <source>
        <dbReference type="EMBL" id="SPC89384.1"/>
    </source>
</evidence>
<gene>
    <name evidence="2" type="ORF">FSB_LOCUS17266</name>
</gene>
<accession>A0A2N9FRL6</accession>
<feature type="compositionally biased region" description="Basic and acidic residues" evidence="1">
    <location>
        <begin position="89"/>
        <end position="98"/>
    </location>
</feature>
<protein>
    <submittedName>
        <fullName evidence="2">Uncharacterized protein</fullName>
    </submittedName>
</protein>
<dbReference type="EMBL" id="OIVN01001064">
    <property type="protein sequence ID" value="SPC89384.1"/>
    <property type="molecule type" value="Genomic_DNA"/>
</dbReference>
<reference evidence="2" key="1">
    <citation type="submission" date="2018-02" db="EMBL/GenBank/DDBJ databases">
        <authorList>
            <person name="Cohen D.B."/>
            <person name="Kent A.D."/>
        </authorList>
    </citation>
    <scope>NUCLEOTIDE SEQUENCE</scope>
</reference>
<evidence type="ECO:0000256" key="1">
    <source>
        <dbReference type="SAM" id="MobiDB-lite"/>
    </source>
</evidence>
<organism evidence="2">
    <name type="scientific">Fagus sylvatica</name>
    <name type="common">Beechnut</name>
    <dbReference type="NCBI Taxonomy" id="28930"/>
    <lineage>
        <taxon>Eukaryota</taxon>
        <taxon>Viridiplantae</taxon>
        <taxon>Streptophyta</taxon>
        <taxon>Embryophyta</taxon>
        <taxon>Tracheophyta</taxon>
        <taxon>Spermatophyta</taxon>
        <taxon>Magnoliopsida</taxon>
        <taxon>eudicotyledons</taxon>
        <taxon>Gunneridae</taxon>
        <taxon>Pentapetalae</taxon>
        <taxon>rosids</taxon>
        <taxon>fabids</taxon>
        <taxon>Fagales</taxon>
        <taxon>Fagaceae</taxon>
        <taxon>Fagus</taxon>
    </lineage>
</organism>
<name>A0A2N9FRL6_FAGSY</name>
<dbReference type="AlphaFoldDB" id="A0A2N9FRL6"/>